<dbReference type="GO" id="GO:0016114">
    <property type="term" value="P:terpenoid biosynthetic process"/>
    <property type="evidence" value="ECO:0007669"/>
    <property type="project" value="UniProtKB-ARBA"/>
</dbReference>
<dbReference type="Pfam" id="PF00348">
    <property type="entry name" value="polyprenyl_synt"/>
    <property type="match status" value="1"/>
</dbReference>
<keyword evidence="3 7" id="KW-0808">Transferase</keyword>
<dbReference type="CDD" id="cd00685">
    <property type="entry name" value="Trans_IPPS_HT"/>
    <property type="match status" value="1"/>
</dbReference>
<evidence type="ECO:0000256" key="2">
    <source>
        <dbReference type="ARBA" id="ARBA00006706"/>
    </source>
</evidence>
<keyword evidence="4" id="KW-0479">Metal-binding</keyword>
<keyword evidence="6" id="KW-0414">Isoprene biosynthesis</keyword>
<evidence type="ECO:0000256" key="6">
    <source>
        <dbReference type="ARBA" id="ARBA00023229"/>
    </source>
</evidence>
<proteinExistence type="inferred from homology"/>
<sequence>MKGRLKTYWTERKDLVDRALDALLPGESEFPQVLHRAMRYTLFAGGKRLRPILAITGYEIAGGKDVSEVLPFAAALELIHTFSLIHDDLPAMDDDDMRRGKPSSHKVFGEGLAILAGDALFSHAFSLIAEADAPADVKIAVIREISRATGPEGLTGGQVLDLISEGAEPTEGLVMDIHRRKTAALISCSLAVGGIVGGAGEDLLSALREIGTELGLIFQVVDDILDEIGEKDKMGKGVRKDLERGKCTYVRLKGVEAALSDARAMRDRVKELVREKIGEEKGWVLMDLADYIVERSE</sequence>
<dbReference type="PROSITE" id="PS00723">
    <property type="entry name" value="POLYPRENYL_SYNTHASE_1"/>
    <property type="match status" value="1"/>
</dbReference>
<dbReference type="SFLD" id="SFLDS00005">
    <property type="entry name" value="Isoprenoid_Synthase_Type_I"/>
    <property type="match status" value="1"/>
</dbReference>
<evidence type="ECO:0000256" key="4">
    <source>
        <dbReference type="ARBA" id="ARBA00022723"/>
    </source>
</evidence>
<accession>A0A7C1BG68</accession>
<evidence type="ECO:0000313" key="8">
    <source>
        <dbReference type="EMBL" id="HDM90388.1"/>
    </source>
</evidence>
<dbReference type="InterPro" id="IPR000092">
    <property type="entry name" value="Polyprenyl_synt"/>
</dbReference>
<comment type="caution">
    <text evidence="8">The sequence shown here is derived from an EMBL/GenBank/DDBJ whole genome shotgun (WGS) entry which is preliminary data.</text>
</comment>
<dbReference type="SFLD" id="SFLDG01017">
    <property type="entry name" value="Polyprenyl_Transferase_Like"/>
    <property type="match status" value="1"/>
</dbReference>
<name>A0A7C1BG68_UNCW3</name>
<dbReference type="EMBL" id="DRBW01000167">
    <property type="protein sequence ID" value="HDM90388.1"/>
    <property type="molecule type" value="Genomic_DNA"/>
</dbReference>
<dbReference type="InterPro" id="IPR008949">
    <property type="entry name" value="Isoprenoid_synthase_dom_sf"/>
</dbReference>
<dbReference type="GO" id="GO:0046872">
    <property type="term" value="F:metal ion binding"/>
    <property type="evidence" value="ECO:0007669"/>
    <property type="project" value="UniProtKB-KW"/>
</dbReference>
<dbReference type="Gene3D" id="1.10.600.10">
    <property type="entry name" value="Farnesyl Diphosphate Synthase"/>
    <property type="match status" value="1"/>
</dbReference>
<keyword evidence="5" id="KW-0460">Magnesium</keyword>
<evidence type="ECO:0000256" key="1">
    <source>
        <dbReference type="ARBA" id="ARBA00001946"/>
    </source>
</evidence>
<dbReference type="InterPro" id="IPR033749">
    <property type="entry name" value="Polyprenyl_synt_CS"/>
</dbReference>
<reference evidence="8" key="1">
    <citation type="journal article" date="2020" name="mSystems">
        <title>Genome- and Community-Level Interaction Insights into Carbon Utilization and Element Cycling Functions of Hydrothermarchaeota in Hydrothermal Sediment.</title>
        <authorList>
            <person name="Zhou Z."/>
            <person name="Liu Y."/>
            <person name="Xu W."/>
            <person name="Pan J."/>
            <person name="Luo Z.H."/>
            <person name="Li M."/>
        </authorList>
    </citation>
    <scope>NUCLEOTIDE SEQUENCE [LARGE SCALE GENOMIC DNA]</scope>
    <source>
        <strain evidence="8">HyVt-237</strain>
    </source>
</reference>
<dbReference type="PANTHER" id="PTHR43281">
    <property type="entry name" value="FARNESYL DIPHOSPHATE SYNTHASE"/>
    <property type="match status" value="1"/>
</dbReference>
<dbReference type="PANTHER" id="PTHR43281:SF1">
    <property type="entry name" value="FARNESYL DIPHOSPHATE SYNTHASE"/>
    <property type="match status" value="1"/>
</dbReference>
<dbReference type="GO" id="GO:0005737">
    <property type="term" value="C:cytoplasm"/>
    <property type="evidence" value="ECO:0007669"/>
    <property type="project" value="UniProtKB-ARBA"/>
</dbReference>
<protein>
    <submittedName>
        <fullName evidence="8">Polyprenyl synthetase family protein</fullName>
    </submittedName>
</protein>
<comment type="similarity">
    <text evidence="2 7">Belongs to the FPP/GGPP synthase family.</text>
</comment>
<organism evidence="8">
    <name type="scientific">candidate division WOR-3 bacterium</name>
    <dbReference type="NCBI Taxonomy" id="2052148"/>
    <lineage>
        <taxon>Bacteria</taxon>
        <taxon>Bacteria division WOR-3</taxon>
    </lineage>
</organism>
<evidence type="ECO:0000256" key="7">
    <source>
        <dbReference type="RuleBase" id="RU004466"/>
    </source>
</evidence>
<dbReference type="AlphaFoldDB" id="A0A7C1BG68"/>
<dbReference type="GO" id="GO:0004659">
    <property type="term" value="F:prenyltransferase activity"/>
    <property type="evidence" value="ECO:0007669"/>
    <property type="project" value="InterPro"/>
</dbReference>
<evidence type="ECO:0000256" key="3">
    <source>
        <dbReference type="ARBA" id="ARBA00022679"/>
    </source>
</evidence>
<dbReference type="Proteomes" id="UP000885931">
    <property type="component" value="Unassembled WGS sequence"/>
</dbReference>
<evidence type="ECO:0000256" key="5">
    <source>
        <dbReference type="ARBA" id="ARBA00022842"/>
    </source>
</evidence>
<gene>
    <name evidence="8" type="ORF">ENG67_04165</name>
</gene>
<dbReference type="InterPro" id="IPR053378">
    <property type="entry name" value="Prenyl_diphosphate_synthase"/>
</dbReference>
<dbReference type="SUPFAM" id="SSF48576">
    <property type="entry name" value="Terpenoid synthases"/>
    <property type="match status" value="1"/>
</dbReference>
<dbReference type="FunFam" id="1.10.600.10:FF:000001">
    <property type="entry name" value="Geranylgeranyl diphosphate synthase"/>
    <property type="match status" value="1"/>
</dbReference>
<dbReference type="PROSITE" id="PS00444">
    <property type="entry name" value="POLYPRENYL_SYNTHASE_2"/>
    <property type="match status" value="1"/>
</dbReference>
<comment type="cofactor">
    <cofactor evidence="1">
        <name>Mg(2+)</name>
        <dbReference type="ChEBI" id="CHEBI:18420"/>
    </cofactor>
</comment>
<dbReference type="NCBIfam" id="NF045485">
    <property type="entry name" value="FPPsyn"/>
    <property type="match status" value="1"/>
</dbReference>